<evidence type="ECO:0000313" key="4">
    <source>
        <dbReference type="EMBL" id="GAA0728785.1"/>
    </source>
</evidence>
<dbReference type="Proteomes" id="UP001501758">
    <property type="component" value="Unassembled WGS sequence"/>
</dbReference>
<dbReference type="InterPro" id="IPR029044">
    <property type="entry name" value="Nucleotide-diphossugar_trans"/>
</dbReference>
<evidence type="ECO:0008006" key="6">
    <source>
        <dbReference type="Google" id="ProtNLM"/>
    </source>
</evidence>
<dbReference type="PANTHER" id="PTHR43685">
    <property type="entry name" value="GLYCOSYLTRANSFERASE"/>
    <property type="match status" value="1"/>
</dbReference>
<dbReference type="PANTHER" id="PTHR43685:SF3">
    <property type="entry name" value="SLR2126 PROTEIN"/>
    <property type="match status" value="1"/>
</dbReference>
<evidence type="ECO:0000313" key="5">
    <source>
        <dbReference type="Proteomes" id="UP001501758"/>
    </source>
</evidence>
<organism evidence="4 5">
    <name type="scientific">Aquimarina litoralis</name>
    <dbReference type="NCBI Taxonomy" id="584605"/>
    <lineage>
        <taxon>Bacteria</taxon>
        <taxon>Pseudomonadati</taxon>
        <taxon>Bacteroidota</taxon>
        <taxon>Flavobacteriia</taxon>
        <taxon>Flavobacteriales</taxon>
        <taxon>Flavobacteriaceae</taxon>
        <taxon>Aquimarina</taxon>
    </lineage>
</organism>
<dbReference type="SUPFAM" id="SSF53448">
    <property type="entry name" value="Nucleotide-diphospho-sugar transferases"/>
    <property type="match status" value="1"/>
</dbReference>
<dbReference type="InterPro" id="IPR027791">
    <property type="entry name" value="Galactosyl_T_C"/>
</dbReference>
<dbReference type="CDD" id="cd06420">
    <property type="entry name" value="GT2_Chondriotin_Pol_N"/>
    <property type="match status" value="1"/>
</dbReference>
<dbReference type="Pfam" id="PF00535">
    <property type="entry name" value="Glycos_transf_2"/>
    <property type="match status" value="1"/>
</dbReference>
<proteinExistence type="predicted"/>
<evidence type="ECO:0000259" key="3">
    <source>
        <dbReference type="Pfam" id="PF02709"/>
    </source>
</evidence>
<feature type="domain" description="Glycosyltransferase 2-like" evidence="2">
    <location>
        <begin position="23"/>
        <end position="125"/>
    </location>
</feature>
<sequence length="289" mass="33535">MRLNIAYRAKIVIFTAMQLPEITVIISTYNQPMWLQKVLCGYENQTVDHFEIIIADDGSTEETKIMINEFSKTSRLQIEHVWHQDLGFRKTAILNKAIPLANSDYLLFTDGDCIPRNDFVETHLKLRKTGWFLSGGYFKLPKDISEEITKDHIVSQRCFDVDWLLSKGLPSSFKLNKLTSKGFKERFLNFITPTKATWDGMNVSGWKKDVLLVNGFDERMQYGGEDREIGERLFNLGIKAKQIRYSAICLHLYHERGYVAPEMITKNRAIRKVTKREKAIRTPFGIEKD</sequence>
<dbReference type="EMBL" id="BAAAGE010000004">
    <property type="protein sequence ID" value="GAA0728785.1"/>
    <property type="molecule type" value="Genomic_DNA"/>
</dbReference>
<dbReference type="InterPro" id="IPR050834">
    <property type="entry name" value="Glycosyltransf_2"/>
</dbReference>
<feature type="domain" description="Galactosyltransferase C-terminal" evidence="3">
    <location>
        <begin position="201"/>
        <end position="254"/>
    </location>
</feature>
<comment type="caution">
    <text evidence="4">The sequence shown here is derived from an EMBL/GenBank/DDBJ whole genome shotgun (WGS) entry which is preliminary data.</text>
</comment>
<evidence type="ECO:0000259" key="2">
    <source>
        <dbReference type="Pfam" id="PF00535"/>
    </source>
</evidence>
<gene>
    <name evidence="4" type="ORF">GCM10009430_38170</name>
</gene>
<evidence type="ECO:0000256" key="1">
    <source>
        <dbReference type="ARBA" id="ARBA00022679"/>
    </source>
</evidence>
<dbReference type="Pfam" id="PF02709">
    <property type="entry name" value="Glyco_transf_7C"/>
    <property type="match status" value="1"/>
</dbReference>
<name>A0ABN1J4S1_9FLAO</name>
<keyword evidence="5" id="KW-1185">Reference proteome</keyword>
<reference evidence="4 5" key="1">
    <citation type="journal article" date="2019" name="Int. J. Syst. Evol. Microbiol.">
        <title>The Global Catalogue of Microorganisms (GCM) 10K type strain sequencing project: providing services to taxonomists for standard genome sequencing and annotation.</title>
        <authorList>
            <consortium name="The Broad Institute Genomics Platform"/>
            <consortium name="The Broad Institute Genome Sequencing Center for Infectious Disease"/>
            <person name="Wu L."/>
            <person name="Ma J."/>
        </authorList>
    </citation>
    <scope>NUCLEOTIDE SEQUENCE [LARGE SCALE GENOMIC DNA]</scope>
    <source>
        <strain evidence="4 5">JCM 15974</strain>
    </source>
</reference>
<protein>
    <recommendedName>
        <fullName evidence="6">Glycosyl transferase family 2</fullName>
    </recommendedName>
</protein>
<keyword evidence="1" id="KW-0808">Transferase</keyword>
<dbReference type="RefSeq" id="WP_343913858.1">
    <property type="nucleotide sequence ID" value="NZ_BAAAGE010000004.1"/>
</dbReference>
<accession>A0ABN1J4S1</accession>
<dbReference type="InterPro" id="IPR001173">
    <property type="entry name" value="Glyco_trans_2-like"/>
</dbReference>
<dbReference type="Gene3D" id="3.90.550.10">
    <property type="entry name" value="Spore Coat Polysaccharide Biosynthesis Protein SpsA, Chain A"/>
    <property type="match status" value="1"/>
</dbReference>